<evidence type="ECO:0000256" key="1">
    <source>
        <dbReference type="ARBA" id="ARBA00005436"/>
    </source>
</evidence>
<dbReference type="GO" id="GO:0002181">
    <property type="term" value="P:cytoplasmic translation"/>
    <property type="evidence" value="ECO:0007669"/>
    <property type="project" value="TreeGrafter"/>
</dbReference>
<keyword evidence="2" id="KW-0689">Ribosomal protein</keyword>
<dbReference type="HAMAP" id="MF_01478">
    <property type="entry name" value="Ribosomal_L12_arch"/>
    <property type="match status" value="1"/>
</dbReference>
<comment type="similarity">
    <text evidence="1">Belongs to the eukaryotic ribosomal protein P1/P2 family.</text>
</comment>
<dbReference type="GO" id="GO:0003735">
    <property type="term" value="F:structural constituent of ribosome"/>
    <property type="evidence" value="ECO:0007669"/>
    <property type="project" value="InterPro"/>
</dbReference>
<feature type="compositionally biased region" description="Basic and acidic residues" evidence="4">
    <location>
        <begin position="94"/>
        <end position="104"/>
    </location>
</feature>
<reference evidence="5" key="1">
    <citation type="submission" date="2021-01" db="EMBL/GenBank/DDBJ databases">
        <authorList>
            <person name="Corre E."/>
            <person name="Pelletier E."/>
            <person name="Niang G."/>
            <person name="Scheremetjew M."/>
            <person name="Finn R."/>
            <person name="Kale V."/>
            <person name="Holt S."/>
            <person name="Cochrane G."/>
            <person name="Meng A."/>
            <person name="Brown T."/>
            <person name="Cohen L."/>
        </authorList>
    </citation>
    <scope>NUCLEOTIDE SEQUENCE</scope>
    <source>
        <strain evidence="5">Fehren 1</strain>
    </source>
</reference>
<dbReference type="GO" id="GO:0043021">
    <property type="term" value="F:ribonucleoprotein complex binding"/>
    <property type="evidence" value="ECO:0007669"/>
    <property type="project" value="TreeGrafter"/>
</dbReference>
<dbReference type="PANTHER" id="PTHR45696:SF10">
    <property type="entry name" value="LARGE RIBOSOMAL SUBUNIT PROTEIN P1"/>
    <property type="match status" value="1"/>
</dbReference>
<evidence type="ECO:0008006" key="6">
    <source>
        <dbReference type="Google" id="ProtNLM"/>
    </source>
</evidence>
<name>A0A7S3I491_9SPIT</name>
<accession>A0A7S3I491</accession>
<dbReference type="AlphaFoldDB" id="A0A7S3I491"/>
<protein>
    <recommendedName>
        <fullName evidence="6">60S acidic ribosomal protein P1</fullName>
    </recommendedName>
</protein>
<dbReference type="Pfam" id="PF00428">
    <property type="entry name" value="Ribosomal_60s"/>
    <property type="match status" value="1"/>
</dbReference>
<dbReference type="GO" id="GO:0030295">
    <property type="term" value="F:protein kinase activator activity"/>
    <property type="evidence" value="ECO:0007669"/>
    <property type="project" value="TreeGrafter"/>
</dbReference>
<gene>
    <name evidence="5" type="ORF">FEHR0123_LOCUS7643</name>
</gene>
<dbReference type="GO" id="GO:0006414">
    <property type="term" value="P:translational elongation"/>
    <property type="evidence" value="ECO:0007669"/>
    <property type="project" value="InterPro"/>
</dbReference>
<evidence type="ECO:0000256" key="2">
    <source>
        <dbReference type="ARBA" id="ARBA00022980"/>
    </source>
</evidence>
<dbReference type="InterPro" id="IPR027534">
    <property type="entry name" value="Ribosomal_P1/P2"/>
</dbReference>
<organism evidence="5">
    <name type="scientific">Favella ehrenbergii</name>
    <dbReference type="NCBI Taxonomy" id="182087"/>
    <lineage>
        <taxon>Eukaryota</taxon>
        <taxon>Sar</taxon>
        <taxon>Alveolata</taxon>
        <taxon>Ciliophora</taxon>
        <taxon>Intramacronucleata</taxon>
        <taxon>Spirotrichea</taxon>
        <taxon>Choreotrichia</taxon>
        <taxon>Tintinnida</taxon>
        <taxon>Xystonellidae</taxon>
        <taxon>Favella</taxon>
    </lineage>
</organism>
<feature type="region of interest" description="Disordered" evidence="4">
    <location>
        <begin position="77"/>
        <end position="122"/>
    </location>
</feature>
<dbReference type="PANTHER" id="PTHR45696">
    <property type="entry name" value="60S ACIDIC RIBOSOMAL PROTEIN P1"/>
    <property type="match status" value="1"/>
</dbReference>
<sequence>MASVAVDSLSKDAKDQLVCTYAALLLHDGELEITEDKLSKVIKASGNAVEGYWPGLFVRALKGANIGDILSNVGSAAAAPAGGDAGAAAGGEAAAEKKEEKKDEPEEDVDMGDLFGGGDDDY</sequence>
<dbReference type="EMBL" id="HBIE01024975">
    <property type="protein sequence ID" value="CAE0312721.1"/>
    <property type="molecule type" value="Transcribed_RNA"/>
</dbReference>
<dbReference type="Gene3D" id="1.10.10.1410">
    <property type="match status" value="1"/>
</dbReference>
<dbReference type="FunFam" id="1.10.10.1410:FF:000001">
    <property type="entry name" value="60S acidic ribosomal protein P1"/>
    <property type="match status" value="1"/>
</dbReference>
<evidence type="ECO:0000256" key="4">
    <source>
        <dbReference type="SAM" id="MobiDB-lite"/>
    </source>
</evidence>
<proteinExistence type="inferred from homology"/>
<dbReference type="InterPro" id="IPR038716">
    <property type="entry name" value="P1/P2_N_sf"/>
</dbReference>
<evidence type="ECO:0000256" key="3">
    <source>
        <dbReference type="ARBA" id="ARBA00023274"/>
    </source>
</evidence>
<evidence type="ECO:0000313" key="5">
    <source>
        <dbReference type="EMBL" id="CAE0312721.1"/>
    </source>
</evidence>
<dbReference type="GO" id="GO:0022625">
    <property type="term" value="C:cytosolic large ribosomal subunit"/>
    <property type="evidence" value="ECO:0007669"/>
    <property type="project" value="TreeGrafter"/>
</dbReference>
<keyword evidence="3" id="KW-0687">Ribonucleoprotein</keyword>
<dbReference type="CDD" id="cd05831">
    <property type="entry name" value="Ribosomal_P1"/>
    <property type="match status" value="1"/>
</dbReference>